<dbReference type="PROSITE" id="PS00440">
    <property type="entry name" value="ACYLTRANSF_C_2"/>
    <property type="match status" value="1"/>
</dbReference>
<dbReference type="CDD" id="cd04701">
    <property type="entry name" value="Asparaginase_2"/>
    <property type="match status" value="1"/>
</dbReference>
<dbReference type="CDD" id="cd01448">
    <property type="entry name" value="TST_Repeat_1"/>
    <property type="match status" value="1"/>
</dbReference>
<evidence type="ECO:0000313" key="27">
    <source>
        <dbReference type="Proteomes" id="UP000319801"/>
    </source>
</evidence>
<evidence type="ECO:0000256" key="10">
    <source>
        <dbReference type="ARBA" id="ARBA00022741"/>
    </source>
</evidence>
<dbReference type="InterPro" id="IPR001307">
    <property type="entry name" value="Thiosulphate_STrfase_CS"/>
</dbReference>
<dbReference type="InterPro" id="IPR023213">
    <property type="entry name" value="CAT-like_dom_sf"/>
</dbReference>
<dbReference type="GO" id="GO:0008798">
    <property type="term" value="F:beta-aspartyl-peptidase activity"/>
    <property type="evidence" value="ECO:0007669"/>
    <property type="project" value="UniProtKB-EC"/>
</dbReference>
<evidence type="ECO:0000256" key="6">
    <source>
        <dbReference type="ARBA" id="ARBA00022280"/>
    </source>
</evidence>
<evidence type="ECO:0000256" key="1">
    <source>
        <dbReference type="ARBA" id="ARBA00000306"/>
    </source>
</evidence>
<evidence type="ECO:0000256" key="4">
    <source>
        <dbReference type="ARBA" id="ARBA00012879"/>
    </source>
</evidence>
<comment type="similarity">
    <text evidence="2">Belongs to the carnitine/choline acetyltransferase family.</text>
</comment>
<dbReference type="PROSITE" id="PS50862">
    <property type="entry name" value="AA_TRNA_LIGASE_II"/>
    <property type="match status" value="1"/>
</dbReference>
<dbReference type="InterPro" id="IPR039551">
    <property type="entry name" value="Cho/carn_acyl_trans"/>
</dbReference>
<dbReference type="GO" id="GO:0004812">
    <property type="term" value="F:aminoacyl-tRNA ligase activity"/>
    <property type="evidence" value="ECO:0007669"/>
    <property type="project" value="InterPro"/>
</dbReference>
<evidence type="ECO:0000256" key="18">
    <source>
        <dbReference type="ARBA" id="ARBA00030667"/>
    </source>
</evidence>
<evidence type="ECO:0000256" key="2">
    <source>
        <dbReference type="ARBA" id="ARBA00005232"/>
    </source>
</evidence>
<dbReference type="Gene3D" id="3.60.20.30">
    <property type="entry name" value="(Glycosyl)asparaginase"/>
    <property type="match status" value="1"/>
</dbReference>
<dbReference type="PROSITE" id="PS51084">
    <property type="entry name" value="HIT_2"/>
    <property type="match status" value="1"/>
</dbReference>
<evidence type="ECO:0000256" key="5">
    <source>
        <dbReference type="ARBA" id="ARBA00012920"/>
    </source>
</evidence>
<dbReference type="InterPro" id="IPR011146">
    <property type="entry name" value="HIT-like"/>
</dbReference>
<dbReference type="InterPro" id="IPR004364">
    <property type="entry name" value="Aa-tRNA-synt_II"/>
</dbReference>
<keyword evidence="13" id="KW-0067">ATP-binding</keyword>
<keyword evidence="26" id="KW-0670">Pyruvate</keyword>
<dbReference type="GO" id="GO:0006418">
    <property type="term" value="P:tRNA aminoacylation for protein translation"/>
    <property type="evidence" value="ECO:0007669"/>
    <property type="project" value="InterPro"/>
</dbReference>
<dbReference type="Gene3D" id="3.30.428.10">
    <property type="entry name" value="HIT-like"/>
    <property type="match status" value="1"/>
</dbReference>
<dbReference type="Gene3D" id="3.40.250.10">
    <property type="entry name" value="Rhodanese-like domain"/>
    <property type="match status" value="2"/>
</dbReference>
<accession>A0A556V7D6</accession>
<evidence type="ECO:0000256" key="22">
    <source>
        <dbReference type="PROSITE-ProRule" id="PRU00464"/>
    </source>
</evidence>
<dbReference type="Pfam" id="PF00152">
    <property type="entry name" value="tRNA-synt_2"/>
    <property type="match status" value="1"/>
</dbReference>
<evidence type="ECO:0000256" key="12">
    <source>
        <dbReference type="ARBA" id="ARBA00022813"/>
    </source>
</evidence>
<dbReference type="PROSITE" id="PS00380">
    <property type="entry name" value="RHODANESE_1"/>
    <property type="match status" value="1"/>
</dbReference>
<protein>
    <recommendedName>
        <fullName evidence="6">Isoaspartyl peptidase/L-asparaginase</fullName>
        <ecNumber evidence="4">3.4.19.5</ecNumber>
        <ecNumber evidence="5">3.5.1.1</ecNumber>
    </recommendedName>
    <alternativeName>
        <fullName evidence="15">Asparaginase-like protein 1</fullName>
    </alternativeName>
    <alternativeName>
        <fullName evidence="18">Beta-aspartyl-peptidase</fullName>
    </alternativeName>
    <alternativeName>
        <fullName evidence="16">Isoaspartyl dipeptidase</fullName>
    </alternativeName>
    <alternativeName>
        <fullName evidence="17">L-asparagine amidohydrolase</fullName>
    </alternativeName>
</protein>
<feature type="domain" description="Rhodanese" evidence="23">
    <location>
        <begin position="1576"/>
        <end position="1695"/>
    </location>
</feature>
<dbReference type="OrthoDB" id="2262349at2759"/>
<dbReference type="InterPro" id="IPR045864">
    <property type="entry name" value="aa-tRNA-synth_II/BPL/LPL"/>
</dbReference>
<evidence type="ECO:0000256" key="9">
    <source>
        <dbReference type="ARBA" id="ARBA00022679"/>
    </source>
</evidence>
<dbReference type="GO" id="GO:0005524">
    <property type="term" value="F:ATP binding"/>
    <property type="evidence" value="ECO:0007669"/>
    <property type="project" value="InterPro"/>
</dbReference>
<evidence type="ECO:0000313" key="26">
    <source>
        <dbReference type="EMBL" id="TSX99885.1"/>
    </source>
</evidence>
<keyword evidence="10" id="KW-0547">Nucleotide-binding</keyword>
<feature type="domain" description="HIT" evidence="25">
    <location>
        <begin position="1082"/>
        <end position="1203"/>
    </location>
</feature>
<dbReference type="SUPFAM" id="SSF55681">
    <property type="entry name" value="Class II aaRS and biotin synthetases"/>
    <property type="match status" value="1"/>
</dbReference>
<dbReference type="InterPro" id="IPR000542">
    <property type="entry name" value="Carn_acyl_trans"/>
</dbReference>
<keyword evidence="27" id="KW-1185">Reference proteome</keyword>
<evidence type="ECO:0000259" key="23">
    <source>
        <dbReference type="PROSITE" id="PS50206"/>
    </source>
</evidence>
<dbReference type="GO" id="GO:0004792">
    <property type="term" value="F:thiosulfate-cyanide sulfurtransferase activity"/>
    <property type="evidence" value="ECO:0007669"/>
    <property type="project" value="InterPro"/>
</dbReference>
<dbReference type="InterPro" id="IPR036873">
    <property type="entry name" value="Rhodanese-like_dom_sf"/>
</dbReference>
<feature type="active site" description="Proton acceptor" evidence="21">
    <location>
        <position position="298"/>
    </location>
</feature>
<evidence type="ECO:0000256" key="14">
    <source>
        <dbReference type="ARBA" id="ARBA00023315"/>
    </source>
</evidence>
<evidence type="ECO:0000256" key="20">
    <source>
        <dbReference type="PIRSR" id="PIRSR600246-1"/>
    </source>
</evidence>
<comment type="similarity">
    <text evidence="3">Belongs to the Ntn-hydrolase family.</text>
</comment>
<reference evidence="26 27" key="1">
    <citation type="journal article" date="2019" name="Genome Biol. Evol.">
        <title>Whole-Genome Sequencing of the Giant Devil Catfish, Bagarius yarrelli.</title>
        <authorList>
            <person name="Jiang W."/>
            <person name="Lv Y."/>
            <person name="Cheng L."/>
            <person name="Yang K."/>
            <person name="Chao B."/>
            <person name="Wang X."/>
            <person name="Li Y."/>
            <person name="Pan X."/>
            <person name="You X."/>
            <person name="Zhang Y."/>
            <person name="Yang J."/>
            <person name="Li J."/>
            <person name="Zhang X."/>
            <person name="Liu S."/>
            <person name="Sun C."/>
            <person name="Yang J."/>
            <person name="Shi Q."/>
        </authorList>
    </citation>
    <scope>NUCLEOTIDE SEQUENCE [LARGE SCALE GENOMIC DNA]</scope>
    <source>
        <strain evidence="26">JWS20170419001</strain>
        <tissue evidence="26">Muscle</tissue>
    </source>
</reference>
<evidence type="ECO:0000256" key="15">
    <source>
        <dbReference type="ARBA" id="ARBA00029701"/>
    </source>
</evidence>
<dbReference type="GO" id="GO:0004067">
    <property type="term" value="F:asparaginase activity"/>
    <property type="evidence" value="ECO:0007669"/>
    <property type="project" value="UniProtKB-EC"/>
</dbReference>
<dbReference type="EC" id="3.4.19.5" evidence="4"/>
<keyword evidence="9 26" id="KW-0808">Transferase</keyword>
<evidence type="ECO:0000256" key="8">
    <source>
        <dbReference type="ARBA" id="ARBA00022670"/>
    </source>
</evidence>
<evidence type="ECO:0000256" key="21">
    <source>
        <dbReference type="PIRSR" id="PIRSR600542-1"/>
    </source>
</evidence>
<keyword evidence="11" id="KW-0378">Hydrolase</keyword>
<evidence type="ECO:0000256" key="13">
    <source>
        <dbReference type="ARBA" id="ARBA00022840"/>
    </source>
</evidence>
<evidence type="ECO:0000256" key="11">
    <source>
        <dbReference type="ARBA" id="ARBA00022801"/>
    </source>
</evidence>
<organism evidence="26 27">
    <name type="scientific">Bagarius yarrelli</name>
    <name type="common">Goonch</name>
    <name type="synonym">Bagrus yarrelli</name>
    <dbReference type="NCBI Taxonomy" id="175774"/>
    <lineage>
        <taxon>Eukaryota</taxon>
        <taxon>Metazoa</taxon>
        <taxon>Chordata</taxon>
        <taxon>Craniata</taxon>
        <taxon>Vertebrata</taxon>
        <taxon>Euteleostomi</taxon>
        <taxon>Actinopterygii</taxon>
        <taxon>Neopterygii</taxon>
        <taxon>Teleostei</taxon>
        <taxon>Ostariophysi</taxon>
        <taxon>Siluriformes</taxon>
        <taxon>Sisoridae</taxon>
        <taxon>Sisorinae</taxon>
        <taxon>Bagarius</taxon>
    </lineage>
</organism>
<dbReference type="PANTHER" id="PTHR10188:SF42">
    <property type="entry name" value="SI:CH211-256M1.8"/>
    <property type="match status" value="1"/>
</dbReference>
<dbReference type="SMART" id="SM00450">
    <property type="entry name" value="RHOD"/>
    <property type="match status" value="1"/>
</dbReference>
<dbReference type="InterPro" id="IPR036265">
    <property type="entry name" value="HIT-like_sf"/>
</dbReference>
<evidence type="ECO:0000259" key="25">
    <source>
        <dbReference type="PROSITE" id="PS51084"/>
    </source>
</evidence>
<dbReference type="FunFam" id="3.40.250.10:FF:000008">
    <property type="entry name" value="Sulfurtransferase"/>
    <property type="match status" value="1"/>
</dbReference>
<dbReference type="EC" id="3.5.1.1" evidence="5"/>
<evidence type="ECO:0000256" key="7">
    <source>
        <dbReference type="ARBA" id="ARBA00022598"/>
    </source>
</evidence>
<dbReference type="InterPro" id="IPR042231">
    <property type="entry name" value="Cho/carn_acyl_trans_2"/>
</dbReference>
<dbReference type="Pfam" id="PF01112">
    <property type="entry name" value="Asparaginase_2"/>
    <property type="match status" value="1"/>
</dbReference>
<dbReference type="FunFam" id="3.60.20.30:FF:000001">
    <property type="entry name" value="Isoaspartyl peptidase/L-asparaginase"/>
    <property type="match status" value="1"/>
</dbReference>
<comment type="caution">
    <text evidence="22">Lacks conserved residue(s) required for the propagation of feature annotation.</text>
</comment>
<evidence type="ECO:0000259" key="24">
    <source>
        <dbReference type="PROSITE" id="PS50862"/>
    </source>
</evidence>
<dbReference type="GO" id="GO:0016746">
    <property type="term" value="F:acyltransferase activity"/>
    <property type="evidence" value="ECO:0007669"/>
    <property type="project" value="UniProtKB-KW"/>
</dbReference>
<evidence type="ECO:0000256" key="19">
    <source>
        <dbReference type="ARBA" id="ARBA00049366"/>
    </source>
</evidence>
<dbReference type="GO" id="GO:0033345">
    <property type="term" value="P:L-asparagine catabolic process via L-aspartate"/>
    <property type="evidence" value="ECO:0007669"/>
    <property type="project" value="TreeGrafter"/>
</dbReference>
<evidence type="ECO:0000256" key="3">
    <source>
        <dbReference type="ARBA" id="ARBA00010872"/>
    </source>
</evidence>
<keyword evidence="7" id="KW-0436">Ligase</keyword>
<dbReference type="FunFam" id="3.30.428.10:FF:000056">
    <property type="entry name" value="Si:ch211-256m1.8"/>
    <property type="match status" value="1"/>
</dbReference>
<dbReference type="EMBL" id="VCAZ01000144">
    <property type="protein sequence ID" value="TSX99885.1"/>
    <property type="molecule type" value="Genomic_DNA"/>
</dbReference>
<dbReference type="Proteomes" id="UP000319801">
    <property type="component" value="Unassembled WGS sequence"/>
</dbReference>
<dbReference type="Gene3D" id="3.30.559.70">
    <property type="entry name" value="Choline/Carnitine o-acyltransferase, domain 2"/>
    <property type="match status" value="1"/>
</dbReference>
<comment type="caution">
    <text evidence="26">The sequence shown here is derived from an EMBL/GenBank/DDBJ whole genome shotgun (WGS) entry which is preliminary data.</text>
</comment>
<dbReference type="PROSITE" id="PS50206">
    <property type="entry name" value="RHODANESE_3"/>
    <property type="match status" value="1"/>
</dbReference>
<evidence type="ECO:0000256" key="17">
    <source>
        <dbReference type="ARBA" id="ARBA00030414"/>
    </source>
</evidence>
<dbReference type="Gene3D" id="3.30.559.10">
    <property type="entry name" value="Chloramphenicol acetyltransferase-like domain"/>
    <property type="match status" value="1"/>
</dbReference>
<dbReference type="GO" id="GO:0006508">
    <property type="term" value="P:proteolysis"/>
    <property type="evidence" value="ECO:0007669"/>
    <property type="project" value="UniProtKB-KW"/>
</dbReference>
<dbReference type="InterPro" id="IPR029055">
    <property type="entry name" value="Ntn_hydrolases_N"/>
</dbReference>
<dbReference type="GO" id="GO:0005737">
    <property type="term" value="C:cytoplasm"/>
    <property type="evidence" value="ECO:0007669"/>
    <property type="project" value="TreeGrafter"/>
</dbReference>
<keyword evidence="12" id="KW-0068">Autocatalytic cleavage</keyword>
<dbReference type="SUPFAM" id="SSF56235">
    <property type="entry name" value="N-terminal nucleophile aminohydrolases (Ntn hydrolases)"/>
    <property type="match status" value="1"/>
</dbReference>
<dbReference type="Pfam" id="PF00755">
    <property type="entry name" value="Carn_acyltransf"/>
    <property type="match status" value="1"/>
</dbReference>
<keyword evidence="14" id="KW-0012">Acyltransferase</keyword>
<dbReference type="Pfam" id="PF00581">
    <property type="entry name" value="Rhodanese"/>
    <property type="match status" value="1"/>
</dbReference>
<dbReference type="SUPFAM" id="SSF54197">
    <property type="entry name" value="HIT-like"/>
    <property type="match status" value="1"/>
</dbReference>
<feature type="domain" description="Aminoacyl-transfer RNA synthetases class-II family profile" evidence="24">
    <location>
        <begin position="1250"/>
        <end position="1590"/>
    </location>
</feature>
<dbReference type="SUPFAM" id="SSF52777">
    <property type="entry name" value="CoA-dependent acyltransferases"/>
    <property type="match status" value="2"/>
</dbReference>
<comment type="catalytic activity">
    <reaction evidence="1">
        <text>Cleavage of a beta-linked Asp residue from the N-terminus of a polypeptide.</text>
        <dbReference type="EC" id="3.4.19.5"/>
    </reaction>
</comment>
<dbReference type="InterPro" id="IPR006195">
    <property type="entry name" value="aa-tRNA-synth_II"/>
</dbReference>
<sequence length="1755" mass="195309">MALLDYPVPNLDVTLNEASRVLQLVLTPEEYVQYKCAVSQQMETLRYMDQQLKSSVSCRENWVTDQFKQRLLASRDPLPTSTAIPSVLPPSCGVQVQLERASALLWAVAKLYTEPWLVEGNVPTERTQQSEVFAASRLPGKHQDQIRVHPESLHAIVICRGGIFPIQIIQSCGELDKVSPVPLPNLYTQLDHVMQLPAAPTVQDPSLICGLSALNRREWHGIREKILRAGGEAKESLRVMESAILALSLEDRSAPVDLADILNAVRLGGGNSQCLRYYDKVVNMVVFKDGVAGMLFEHSALDGMVAGLVVERVWALSESLTIEHIDGSDHTVFHLKPLKFTLGGIKKLDQPLQPFSKAYNPIVTFEVLSYPDVFTTLRGLRGLYDAWINFALQLSLRQTLGESADRYIMVTPTHMRHYKHGRCDPTYSITLLSRQLVTTLGSCIRPDNVYCHTMELFQQFHLAFMEHKKHIRATKSGSGVGPHLAVLRNGISQDNPLKKYLDLFGCPSIYLTGSDLMAGVECAVGNVYATDQLAVTYLGKKDKVRIVLNAKGMFAGILEKLKQCLEFNLKLVMLLAVRYAIARQMGAIECLLGTKKETNGLAVDDCTNEWYTLVDKMSPDSSFTEKPDFTLVLHGGAGEEVLLNSDVVGTIEFALHAALLMGVRVLSQGGSSLDAVQQSVIALEDCFLFNAGKGSVYNQHGQHEMEATIVDGHRRNSGSVACLHSVKNPVKAARHVMDKSDHALLTGEGAQEFLKSLLEKDTSMTAEYFHTDIRYQELTMKLSGNTNKHPQTVGAVALDCWGKLAAATSTGGLVGKWKGRIGDTAIVGAGIYADDKLAITCSGDGDAFLRQTVAHKIASLYNLKGYDLRQACREVMDEALGAKCAGIIAVDHKGETVVETNAGVMFVASMKSGIVRAEVLRPMTDFANVIWENEELVAYLHPEPWTPGTTILTRKTLNGPNSIFHLPMPDYITMLLKAQTVAKLLCEKLEVHRCALVIRPQPDKSAFIKILPLFGLKANWRVYLTREEEFHTCDPGYSSSKNGPSCEDVFLDQVQAKIRAQLPTPNAPFDYDFHGDPSHSGLFSRIVRGEEKHWRIWEDKQHVAFLTPFPNTPGFTVLVPRQPLLSDIFGLDKNDYTALILAARKVAQLLEDGMGARGVALIFEGLEINYAHAKLIPIVRKPGEIPPHVPAQFCPTYPGYVTSVDGPSATADALKEIYTKITKTSPPRSWEKPESHSVLAIKSQWYRNLLQIQNTLFHSTVDYFSNKCKFSYALTPITTDTISSPMGLGSDSDPVFVNMLGQDVYLADSMQFVLEYFLRFQDGLLGTYYISPSFRGEDPDTTHLNQFYHVECELLGDMDDAIRVAEKYVVHMTKAMLKSHSKIILSAAGTLSHAQDLMKTMEKPLPRVTLEQAIPMMPSADCIEWVQDGQPQLGRKLTRKGESVLIEKYGGAVWLTEMDHFSVPFYQAYVKGSNKTKAKAADLLLGLGETVGLGERHATSEMVQDALRHHAVPEESYEWYINMRKVVPLCTSGWGMGTERYLCWLLQHHDLGVMAAQVKALVGAKWLAEAIKNKRVSQSLRILDASWYLPKLNRNAREEFLQRHIPGASFFDIDDCCDRSSRFDHMLPGEHEFADYVGNLGIGNDTHVIVYDCSDFGAFAAPRVWWMFRFFGHSCVSVLNGGMKNWLHEGHPVTDLPSTPARAEFKATSNPTWVKTYDDVLQNLTDRKFQVVDARVEGRFRGLEPEPREGKHGFN</sequence>
<gene>
    <name evidence="26" type="ORF">Baya_13937</name>
</gene>
<proteinExistence type="inferred from homology"/>
<keyword evidence="8" id="KW-0645">Protease</keyword>
<feature type="active site" description="Nucleophile" evidence="20">
    <location>
        <position position="792"/>
    </location>
</feature>
<dbReference type="Gene3D" id="3.30.930.10">
    <property type="entry name" value="Bira Bifunctional Protein, Domain 2"/>
    <property type="match status" value="1"/>
</dbReference>
<name>A0A556V7D6_BAGYA</name>
<dbReference type="SUPFAM" id="SSF52821">
    <property type="entry name" value="Rhodanese/Cell cycle control phosphatase"/>
    <property type="match status" value="1"/>
</dbReference>
<comment type="catalytic activity">
    <reaction evidence="19">
        <text>L-asparagine + H2O = L-aspartate + NH4(+)</text>
        <dbReference type="Rhea" id="RHEA:21016"/>
        <dbReference type="ChEBI" id="CHEBI:15377"/>
        <dbReference type="ChEBI" id="CHEBI:28938"/>
        <dbReference type="ChEBI" id="CHEBI:29991"/>
        <dbReference type="ChEBI" id="CHEBI:58048"/>
        <dbReference type="EC" id="3.5.1.1"/>
    </reaction>
</comment>
<evidence type="ECO:0000256" key="16">
    <source>
        <dbReference type="ARBA" id="ARBA00029780"/>
    </source>
</evidence>
<dbReference type="PANTHER" id="PTHR10188">
    <property type="entry name" value="L-ASPARAGINASE"/>
    <property type="match status" value="1"/>
</dbReference>
<dbReference type="InterPro" id="IPR000246">
    <property type="entry name" value="Peptidase_T2"/>
</dbReference>
<dbReference type="InterPro" id="IPR001763">
    <property type="entry name" value="Rhodanese-like_dom"/>
</dbReference>